<keyword evidence="5" id="KW-0812">Transmembrane</keyword>
<dbReference type="PANTHER" id="PTHR45138:SF9">
    <property type="entry name" value="DIGUANYLATE CYCLASE DGCM-RELATED"/>
    <property type="match status" value="1"/>
</dbReference>
<dbReference type="InterPro" id="IPR029787">
    <property type="entry name" value="Nucleotide_cyclase"/>
</dbReference>
<dbReference type="CDD" id="cd01949">
    <property type="entry name" value="GGDEF"/>
    <property type="match status" value="1"/>
</dbReference>
<dbReference type="GO" id="GO:0052621">
    <property type="term" value="F:diguanylate cyclase activity"/>
    <property type="evidence" value="ECO:0007669"/>
    <property type="project" value="UniProtKB-EC"/>
</dbReference>
<keyword evidence="5" id="KW-1133">Transmembrane helix</keyword>
<evidence type="ECO:0000259" key="6">
    <source>
        <dbReference type="PROSITE" id="PS50887"/>
    </source>
</evidence>
<comment type="catalytic activity">
    <reaction evidence="3">
        <text>2 GTP = 3',3'-c-di-GMP + 2 diphosphate</text>
        <dbReference type="Rhea" id="RHEA:24898"/>
        <dbReference type="ChEBI" id="CHEBI:33019"/>
        <dbReference type="ChEBI" id="CHEBI:37565"/>
        <dbReference type="ChEBI" id="CHEBI:58805"/>
        <dbReference type="EC" id="2.7.7.65"/>
    </reaction>
</comment>
<keyword evidence="5" id="KW-0472">Membrane</keyword>
<dbReference type="NCBIfam" id="TIGR00254">
    <property type="entry name" value="GGDEF"/>
    <property type="match status" value="1"/>
</dbReference>
<proteinExistence type="predicted"/>
<evidence type="ECO:0000256" key="4">
    <source>
        <dbReference type="SAM" id="Coils"/>
    </source>
</evidence>
<dbReference type="EC" id="2.7.7.65" evidence="2"/>
<dbReference type="InterPro" id="IPR050469">
    <property type="entry name" value="Diguanylate_Cyclase"/>
</dbReference>
<dbReference type="Pfam" id="PF00990">
    <property type="entry name" value="GGDEF"/>
    <property type="match status" value="1"/>
</dbReference>
<dbReference type="GO" id="GO:0043709">
    <property type="term" value="P:cell adhesion involved in single-species biofilm formation"/>
    <property type="evidence" value="ECO:0007669"/>
    <property type="project" value="TreeGrafter"/>
</dbReference>
<protein>
    <recommendedName>
        <fullName evidence="2">diguanylate cyclase</fullName>
        <ecNumber evidence="2">2.7.7.65</ecNumber>
    </recommendedName>
</protein>
<dbReference type="GO" id="GO:1902201">
    <property type="term" value="P:negative regulation of bacterial-type flagellum-dependent cell motility"/>
    <property type="evidence" value="ECO:0007669"/>
    <property type="project" value="TreeGrafter"/>
</dbReference>
<evidence type="ECO:0000256" key="5">
    <source>
        <dbReference type="SAM" id="Phobius"/>
    </source>
</evidence>
<keyword evidence="4" id="KW-0175">Coiled coil</keyword>
<dbReference type="PATRIC" id="fig|754436.4.peg.2188"/>
<dbReference type="InterPro" id="IPR000160">
    <property type="entry name" value="GGDEF_dom"/>
</dbReference>
<name>A0A0J1GMJ0_9GAMM</name>
<reference evidence="7 8" key="1">
    <citation type="submission" date="2015-05" db="EMBL/GenBank/DDBJ databases">
        <title>Photobacterium galathea sp. nov.</title>
        <authorList>
            <person name="Machado H."/>
            <person name="Gram L."/>
        </authorList>
    </citation>
    <scope>NUCLEOTIDE SEQUENCE [LARGE SCALE GENOMIC DNA]</scope>
    <source>
        <strain evidence="7 8">DSM 25995</strain>
    </source>
</reference>
<evidence type="ECO:0000313" key="7">
    <source>
        <dbReference type="EMBL" id="KLV00970.1"/>
    </source>
</evidence>
<dbReference type="FunFam" id="3.30.70.270:FF:000001">
    <property type="entry name" value="Diguanylate cyclase domain protein"/>
    <property type="match status" value="1"/>
</dbReference>
<evidence type="ECO:0000256" key="3">
    <source>
        <dbReference type="ARBA" id="ARBA00034247"/>
    </source>
</evidence>
<feature type="transmembrane region" description="Helical" evidence="5">
    <location>
        <begin position="7"/>
        <end position="28"/>
    </location>
</feature>
<evidence type="ECO:0000256" key="1">
    <source>
        <dbReference type="ARBA" id="ARBA00001946"/>
    </source>
</evidence>
<feature type="domain" description="GGDEF" evidence="6">
    <location>
        <begin position="302"/>
        <end position="430"/>
    </location>
</feature>
<dbReference type="SMART" id="SM00267">
    <property type="entry name" value="GGDEF"/>
    <property type="match status" value="1"/>
</dbReference>
<dbReference type="AlphaFoldDB" id="A0A0J1GMJ0"/>
<organism evidence="7 8">
    <name type="scientific">Photobacterium aphoticum</name>
    <dbReference type="NCBI Taxonomy" id="754436"/>
    <lineage>
        <taxon>Bacteria</taxon>
        <taxon>Pseudomonadati</taxon>
        <taxon>Pseudomonadota</taxon>
        <taxon>Gammaproteobacteria</taxon>
        <taxon>Vibrionales</taxon>
        <taxon>Vibrionaceae</taxon>
        <taxon>Photobacterium</taxon>
    </lineage>
</organism>
<dbReference type="EMBL" id="LDOV01000018">
    <property type="protein sequence ID" value="KLV00970.1"/>
    <property type="molecule type" value="Genomic_DNA"/>
</dbReference>
<dbReference type="InterPro" id="IPR043128">
    <property type="entry name" value="Rev_trsase/Diguanyl_cyclase"/>
</dbReference>
<dbReference type="Gene3D" id="3.30.70.270">
    <property type="match status" value="1"/>
</dbReference>
<accession>A0A0J1GMJ0</accession>
<comment type="caution">
    <text evidence="7">The sequence shown here is derived from an EMBL/GenBank/DDBJ whole genome shotgun (WGS) entry which is preliminary data.</text>
</comment>
<keyword evidence="8" id="KW-1185">Reference proteome</keyword>
<comment type="cofactor">
    <cofactor evidence="1">
        <name>Mg(2+)</name>
        <dbReference type="ChEBI" id="CHEBI:18420"/>
    </cofactor>
</comment>
<dbReference type="GO" id="GO:0005886">
    <property type="term" value="C:plasma membrane"/>
    <property type="evidence" value="ECO:0007669"/>
    <property type="project" value="TreeGrafter"/>
</dbReference>
<sequence length="430" mass="49211">MRRRLRYAAYALLSFSLFSYLFYALGGFNKEYSISAKNAFVRCVDDKTQGGNTHSEIDISGQSLVLNCDIGDKGKWPYCEIAIDLSKTTKGLDLSNFHSVGIDVDYFSPIEGERIRVYLRNYDPAYSSQDDPVSLKFNAIEYAPGIDQGLTVIPLKAFQVLSWWIAEYELPIETSGPQFDNILQIEIATGSYIKQSHYTIQLNRLVFYGEWISEEMLLRFNTSLWVLAAACFLFVERRRLNHQLREMVAKAEFLKDANESLHEQSLKFEELAYTDSLTGAQNRHAVDCWLQEVIGFSKHNGHAFSMAYIDIDFFKTINDTYGHKVGDEVLKEFARVLNLRARKTDVVVRWGGEEFIVFCPATDLRGITEFADMIRTIIENYQWTEGLNLTCSIGLAEYMPGESIDTFIQRADRALYKAKRQGRNRVEAAS</sequence>
<evidence type="ECO:0000313" key="8">
    <source>
        <dbReference type="Proteomes" id="UP000036426"/>
    </source>
</evidence>
<evidence type="ECO:0000256" key="2">
    <source>
        <dbReference type="ARBA" id="ARBA00012528"/>
    </source>
</evidence>
<dbReference type="SUPFAM" id="SSF55073">
    <property type="entry name" value="Nucleotide cyclase"/>
    <property type="match status" value="1"/>
</dbReference>
<gene>
    <name evidence="7" type="ORF">ABT58_10320</name>
</gene>
<dbReference type="PROSITE" id="PS50887">
    <property type="entry name" value="GGDEF"/>
    <property type="match status" value="1"/>
</dbReference>
<dbReference type="Proteomes" id="UP000036426">
    <property type="component" value="Unassembled WGS sequence"/>
</dbReference>
<dbReference type="PANTHER" id="PTHR45138">
    <property type="entry name" value="REGULATORY COMPONENTS OF SENSORY TRANSDUCTION SYSTEM"/>
    <property type="match status" value="1"/>
</dbReference>
<feature type="coiled-coil region" evidence="4">
    <location>
        <begin position="237"/>
        <end position="264"/>
    </location>
</feature>